<gene>
    <name evidence="1" type="ORF">QLQ22_07995</name>
</gene>
<proteinExistence type="predicted"/>
<keyword evidence="2" id="KW-1185">Reference proteome</keyword>
<sequence>MNQKILQLTKELQLSSGGHIFYYFHDEQKYIENTVSYIHAGIEQGDCVLIIENERIFPSVYKKMQSLLTEEQLTMIHYINNFDFYCLNGDFHSETIIDYFSSILDPYLTKNISVRTWAHVEWGNTGEITDLIGDFENKANKAVSSLELISVCAYDADRVPDSLKESLLRSHEILMTDEEIKKQTIEQEK</sequence>
<reference evidence="2" key="1">
    <citation type="journal article" date="2025" name="Aquaculture">
        <title>Assessment of the bioflocculant production and safety properties of Metabacillus hrfriensis sp. nov. based on phenotypic and whole-genome sequencing analysis.</title>
        <authorList>
            <person name="Zhang R."/>
            <person name="Zhao Z."/>
            <person name="Luo L."/>
            <person name="Wang S."/>
            <person name="Guo K."/>
            <person name="Xu W."/>
        </authorList>
    </citation>
    <scope>NUCLEOTIDE SEQUENCE [LARGE SCALE GENOMIC DNA]</scope>
    <source>
        <strain evidence="2">CT-WN-B3</strain>
    </source>
</reference>
<protein>
    <submittedName>
        <fullName evidence="1">MEDS domain-containing protein</fullName>
    </submittedName>
</protein>
<accession>A0ACD4RFE7</accession>
<organism evidence="1 2">
    <name type="scientific">Metabacillus hrfriensis</name>
    <dbReference type="NCBI Taxonomy" id="3048891"/>
    <lineage>
        <taxon>Bacteria</taxon>
        <taxon>Bacillati</taxon>
        <taxon>Bacillota</taxon>
        <taxon>Bacilli</taxon>
        <taxon>Bacillales</taxon>
        <taxon>Bacillaceae</taxon>
        <taxon>Metabacillus</taxon>
    </lineage>
</organism>
<name>A0ACD4RFE7_9BACI</name>
<evidence type="ECO:0000313" key="1">
    <source>
        <dbReference type="EMBL" id="WHZ59255.1"/>
    </source>
</evidence>
<dbReference type="Proteomes" id="UP001226091">
    <property type="component" value="Chromosome"/>
</dbReference>
<dbReference type="EMBL" id="CP126116">
    <property type="protein sequence ID" value="WHZ59255.1"/>
    <property type="molecule type" value="Genomic_DNA"/>
</dbReference>
<evidence type="ECO:0000313" key="2">
    <source>
        <dbReference type="Proteomes" id="UP001226091"/>
    </source>
</evidence>